<dbReference type="InterPro" id="IPR014456">
    <property type="entry name" value="UCP010244_IM"/>
</dbReference>
<organism evidence="2 3">
    <name type="scientific">Ciceribacter ferrooxidans</name>
    <dbReference type="NCBI Taxonomy" id="2509717"/>
    <lineage>
        <taxon>Bacteria</taxon>
        <taxon>Pseudomonadati</taxon>
        <taxon>Pseudomonadota</taxon>
        <taxon>Alphaproteobacteria</taxon>
        <taxon>Hyphomicrobiales</taxon>
        <taxon>Rhizobiaceae</taxon>
        <taxon>Ciceribacter</taxon>
    </lineage>
</organism>
<dbReference type="RefSeq" id="WP_129333194.1">
    <property type="nucleotide sequence ID" value="NZ_SDVB01000253.1"/>
</dbReference>
<dbReference type="PIRSF" id="PIRSF010244">
    <property type="entry name" value="UCP010244_imp"/>
    <property type="match status" value="1"/>
</dbReference>
<proteinExistence type="predicted"/>
<reference evidence="2 3" key="1">
    <citation type="submission" date="2019-01" db="EMBL/GenBank/DDBJ databases">
        <authorList>
            <person name="Deng T."/>
        </authorList>
    </citation>
    <scope>NUCLEOTIDE SEQUENCE [LARGE SCALE GENOMIC DNA]</scope>
    <source>
        <strain evidence="2 3">F8825</strain>
    </source>
</reference>
<protein>
    <submittedName>
        <fullName evidence="2">DUF1254 domain-containing protein</fullName>
    </submittedName>
</protein>
<keyword evidence="3" id="KW-1185">Reference proteome</keyword>
<accession>A0A4Q2SZI8</accession>
<dbReference type="AlphaFoldDB" id="A0A4Q2SZI8"/>
<comment type="caution">
    <text evidence="2">The sequence shown here is derived from an EMBL/GenBank/DDBJ whole genome shotgun (WGS) entry which is preliminary data.</text>
</comment>
<keyword evidence="1" id="KW-1133">Transmembrane helix</keyword>
<evidence type="ECO:0000313" key="3">
    <source>
        <dbReference type="Proteomes" id="UP000291088"/>
    </source>
</evidence>
<name>A0A4Q2SZI8_9HYPH</name>
<sequence length="183" mass="19811">MVRKLIFAAVTGIVGAALLHILIILALPSFTGQDAYTRVQAEGPENAFYSLPDVSEGQRLANLDPYVKVAVCHFDVTSQPVRLLAGKGPGFWSLAVYNSRSDEVFSINDRTSVDGSVDVLAASTIQLGRIRKTLPDSLSRTITVELQDPLGYAVLRTMAPQASFEESAREFLADAVCAPFSDY</sequence>
<feature type="transmembrane region" description="Helical" evidence="1">
    <location>
        <begin position="6"/>
        <end position="28"/>
    </location>
</feature>
<evidence type="ECO:0000313" key="2">
    <source>
        <dbReference type="EMBL" id="RYC09788.1"/>
    </source>
</evidence>
<evidence type="ECO:0000256" key="1">
    <source>
        <dbReference type="SAM" id="Phobius"/>
    </source>
</evidence>
<dbReference type="EMBL" id="SDVB01000253">
    <property type="protein sequence ID" value="RYC09788.1"/>
    <property type="molecule type" value="Genomic_DNA"/>
</dbReference>
<dbReference type="Proteomes" id="UP000291088">
    <property type="component" value="Unassembled WGS sequence"/>
</dbReference>
<dbReference type="OrthoDB" id="1346484at2"/>
<keyword evidence="1" id="KW-0472">Membrane</keyword>
<gene>
    <name evidence="2" type="ORF">EUU22_16985</name>
</gene>
<keyword evidence="1" id="KW-0812">Transmembrane</keyword>